<dbReference type="OrthoDB" id="7632615at2"/>
<feature type="signal peptide" evidence="2">
    <location>
        <begin position="1"/>
        <end position="22"/>
    </location>
</feature>
<proteinExistence type="predicted"/>
<keyword evidence="2" id="KW-0732">Signal</keyword>
<dbReference type="AlphaFoldDB" id="A0A4S2H7T4"/>
<evidence type="ECO:0000256" key="2">
    <source>
        <dbReference type="SAM" id="SignalP"/>
    </source>
</evidence>
<sequence>MKTLFLAAAAMPALMACASASADEARQARQAQSANVLTINGKPYVVESGADVASLISEVTQERGAGNSDFDFDFDIEFDNGDWTPRERAEFERAMEDLSASMASIGQDMIIVSEFDEERVRVHAAHIEEMAEAHAERIAARTEAIAAEAERMAEYAELRTGDIMDEALAAGLVGMEAGLLSMDAALERGWVEEDGERRTLTRREREELRTARAGLAEGIAEFRAEHRGRLADLDRRASEMRAREGDARSILINEGSGPQRRHIRVEDEDGQRRVWVNGRELEGDALEDFLDGFSYTHPAPPDAPRAPELEGGHR</sequence>
<feature type="region of interest" description="Disordered" evidence="1">
    <location>
        <begin position="291"/>
        <end position="314"/>
    </location>
</feature>
<dbReference type="RefSeq" id="WP_135945796.1">
    <property type="nucleotide sequence ID" value="NZ_BMEI01000004.1"/>
</dbReference>
<reference evidence="3 4" key="1">
    <citation type="journal article" date="2013" name="Int. J. Syst. Evol. Microbiol.">
        <title>Marinicauda pacifica gen. nov., sp. nov., a prosthecate alphaproteobacterium of the family Hyphomonadaceae isolated from deep seawater.</title>
        <authorList>
            <person name="Zhang X.Y."/>
            <person name="Li G.W."/>
            <person name="Wang C.S."/>
            <person name="Zhang Y.J."/>
            <person name="Xu X.W."/>
            <person name="Li H."/>
            <person name="Liu A."/>
            <person name="Liu C."/>
            <person name="Xie B.B."/>
            <person name="Qin Q.L."/>
            <person name="Xu Z."/>
            <person name="Chen X.L."/>
            <person name="Zhou B.C."/>
            <person name="Zhang Y.Z."/>
        </authorList>
    </citation>
    <scope>NUCLEOTIDE SEQUENCE [LARGE SCALE GENOMIC DNA]</scope>
    <source>
        <strain evidence="3 4">P-1 km-3</strain>
    </source>
</reference>
<organism evidence="3 4">
    <name type="scientific">Marinicauda pacifica</name>
    <dbReference type="NCBI Taxonomy" id="1133559"/>
    <lineage>
        <taxon>Bacteria</taxon>
        <taxon>Pseudomonadati</taxon>
        <taxon>Pseudomonadota</taxon>
        <taxon>Alphaproteobacteria</taxon>
        <taxon>Maricaulales</taxon>
        <taxon>Maricaulaceae</taxon>
        <taxon>Marinicauda</taxon>
    </lineage>
</organism>
<feature type="chain" id="PRO_5020624005" description="DUF2884 family protein" evidence="2">
    <location>
        <begin position="23"/>
        <end position="314"/>
    </location>
</feature>
<name>A0A4S2H7T4_9PROT</name>
<evidence type="ECO:0008006" key="5">
    <source>
        <dbReference type="Google" id="ProtNLM"/>
    </source>
</evidence>
<dbReference type="Proteomes" id="UP000305451">
    <property type="component" value="Unassembled WGS sequence"/>
</dbReference>
<protein>
    <recommendedName>
        <fullName evidence="5">DUF2884 family protein</fullName>
    </recommendedName>
</protein>
<feature type="compositionally biased region" description="Basic and acidic residues" evidence="1">
    <location>
        <begin position="305"/>
        <end position="314"/>
    </location>
</feature>
<dbReference type="EMBL" id="SRXV01000004">
    <property type="protein sequence ID" value="TGY91874.1"/>
    <property type="molecule type" value="Genomic_DNA"/>
</dbReference>
<accession>A0A4S2H7T4</accession>
<keyword evidence="4" id="KW-1185">Reference proteome</keyword>
<evidence type="ECO:0000313" key="3">
    <source>
        <dbReference type="EMBL" id="TGY91874.1"/>
    </source>
</evidence>
<comment type="caution">
    <text evidence="3">The sequence shown here is derived from an EMBL/GenBank/DDBJ whole genome shotgun (WGS) entry which is preliminary data.</text>
</comment>
<gene>
    <name evidence="3" type="ORF">E5162_13455</name>
</gene>
<evidence type="ECO:0000256" key="1">
    <source>
        <dbReference type="SAM" id="MobiDB-lite"/>
    </source>
</evidence>
<dbReference type="PROSITE" id="PS51257">
    <property type="entry name" value="PROKAR_LIPOPROTEIN"/>
    <property type="match status" value="1"/>
</dbReference>
<evidence type="ECO:0000313" key="4">
    <source>
        <dbReference type="Proteomes" id="UP000305451"/>
    </source>
</evidence>